<name>P94595_BACTU</name>
<sequence length="183" mass="21384">MDAENRAFYKIFTLKNNNLCKNSTLLEKIFKNNVEEFDFSLVKQNLEHEKNCVITSTMNQTIFFENMNSKEMGNKAYSFFNQTVLNNKGNTSLEEQISDIFDRCVYMNAEKSSSYIKLLEQDYNQVDMFVSLIFIGPYRHNLILITPVTLHLTLIPKNVKNNSFKNLFSGDMHFNMVTMTHLT</sequence>
<reference evidence="1" key="1">
    <citation type="journal article" date="1997" name="Appl. Environ. Microbiol.">
        <title>Identification of a gene for Cyt1A-like hemolysin from Bacillus thuringiensis subsp. medellin and expression in a crystal-negative B. thuringiensis strain.</title>
        <authorList>
            <person name="Thiery I."/>
            <person name="Delecluse A."/>
            <person name="Tamayo M.C."/>
            <person name="Orduz S."/>
        </authorList>
    </citation>
    <scope>NUCLEOTIDE SEQUENCE</scope>
</reference>
<organism evidence="1">
    <name type="scientific">Bacillus thuringiensis</name>
    <dbReference type="NCBI Taxonomy" id="1428"/>
    <lineage>
        <taxon>Bacteria</taxon>
        <taxon>Bacillati</taxon>
        <taxon>Bacillota</taxon>
        <taxon>Bacilli</taxon>
        <taxon>Bacillales</taxon>
        <taxon>Bacillaceae</taxon>
        <taxon>Bacillus</taxon>
        <taxon>Bacillus cereus group</taxon>
    </lineage>
</organism>
<accession>P94595</accession>
<dbReference type="Pfam" id="PF05560">
    <property type="entry name" value="Bt_P21"/>
    <property type="match status" value="1"/>
</dbReference>
<dbReference type="AlphaFoldDB" id="P94595"/>
<dbReference type="EMBL" id="X98794">
    <property type="protein sequence ID" value="CAA67329.1"/>
    <property type="molecule type" value="Genomic_DNA"/>
</dbReference>
<proteinExistence type="predicted"/>
<protein>
    <submittedName>
        <fullName evidence="1">p21med protein</fullName>
    </submittedName>
</protein>
<dbReference type="InterPro" id="IPR008423">
    <property type="entry name" value="P21_molc_chaperone_B_thur"/>
</dbReference>
<gene>
    <name evidence="1" type="primary">p21med</name>
</gene>
<evidence type="ECO:0000313" key="1">
    <source>
        <dbReference type="EMBL" id="CAA67329.1"/>
    </source>
</evidence>